<dbReference type="PANTHER" id="PTHR43434:SF1">
    <property type="entry name" value="PHOSPHOGLYCOLATE PHOSPHATASE"/>
    <property type="match status" value="1"/>
</dbReference>
<protein>
    <submittedName>
        <fullName evidence="1">HAD family hydrolase</fullName>
        <ecNumber evidence="1">3.-.-.-</ecNumber>
    </submittedName>
</protein>
<dbReference type="CDD" id="cd01427">
    <property type="entry name" value="HAD_like"/>
    <property type="match status" value="1"/>
</dbReference>
<dbReference type="SUPFAM" id="SSF56784">
    <property type="entry name" value="HAD-like"/>
    <property type="match status" value="1"/>
</dbReference>
<sequence>MAQPKGALAIDFDGVIADGLEECALVTWLGVRGLDTSVPGAEQLKRVPGEFIERFRHIRNYSRLLEHFVVAHLPMAATVDSQAEFDVLLSGLEPEYVRDFTARATAAREWLRTSEPDFWLDLHTLYPGMADLLHRYSGSVVVVTAKDEGSVRAILVRHGLKHSVREVFGECGRKAEAVLDVSARWGVPVEHITFIDDNLTNVRKVAETGARARWALWGYGTPEHRAEAERFAVAALDLSEVVRLAPVAV</sequence>
<keyword evidence="1" id="KW-0378">Hydrolase</keyword>
<evidence type="ECO:0000313" key="1">
    <source>
        <dbReference type="EMBL" id="MFC6066171.1"/>
    </source>
</evidence>
<dbReference type="GO" id="GO:0016787">
    <property type="term" value="F:hydrolase activity"/>
    <property type="evidence" value="ECO:0007669"/>
    <property type="project" value="UniProtKB-KW"/>
</dbReference>
<dbReference type="Gene3D" id="3.40.50.1000">
    <property type="entry name" value="HAD superfamily/HAD-like"/>
    <property type="match status" value="1"/>
</dbReference>
<organism evidence="1 2">
    <name type="scientific">Streptomyces ochraceiscleroticus</name>
    <dbReference type="NCBI Taxonomy" id="47761"/>
    <lineage>
        <taxon>Bacteria</taxon>
        <taxon>Bacillati</taxon>
        <taxon>Actinomycetota</taxon>
        <taxon>Actinomycetes</taxon>
        <taxon>Kitasatosporales</taxon>
        <taxon>Streptomycetaceae</taxon>
        <taxon>Streptomyces</taxon>
    </lineage>
</organism>
<dbReference type="EMBL" id="JBHSPX010000008">
    <property type="protein sequence ID" value="MFC6066171.1"/>
    <property type="molecule type" value="Genomic_DNA"/>
</dbReference>
<keyword evidence="2" id="KW-1185">Reference proteome</keyword>
<dbReference type="RefSeq" id="WP_031066855.1">
    <property type="nucleotide sequence ID" value="NZ_JBHSPX010000008.1"/>
</dbReference>
<evidence type="ECO:0000313" key="2">
    <source>
        <dbReference type="Proteomes" id="UP001596139"/>
    </source>
</evidence>
<dbReference type="InterPro" id="IPR050155">
    <property type="entry name" value="HAD-like_hydrolase_sf"/>
</dbReference>
<name>A0ABW1MRD2_9ACTN</name>
<comment type="caution">
    <text evidence="1">The sequence shown here is derived from an EMBL/GenBank/DDBJ whole genome shotgun (WGS) entry which is preliminary data.</text>
</comment>
<reference evidence="2" key="1">
    <citation type="journal article" date="2019" name="Int. J. Syst. Evol. Microbiol.">
        <title>The Global Catalogue of Microorganisms (GCM) 10K type strain sequencing project: providing services to taxonomists for standard genome sequencing and annotation.</title>
        <authorList>
            <consortium name="The Broad Institute Genomics Platform"/>
            <consortium name="The Broad Institute Genome Sequencing Center for Infectious Disease"/>
            <person name="Wu L."/>
            <person name="Ma J."/>
        </authorList>
    </citation>
    <scope>NUCLEOTIDE SEQUENCE [LARGE SCALE GENOMIC DNA]</scope>
    <source>
        <strain evidence="2">CGMCC 1.15180</strain>
    </source>
</reference>
<gene>
    <name evidence="1" type="ORF">ACFP4F_27025</name>
</gene>
<dbReference type="EC" id="3.-.-.-" evidence="1"/>
<dbReference type="Proteomes" id="UP001596139">
    <property type="component" value="Unassembled WGS sequence"/>
</dbReference>
<proteinExistence type="predicted"/>
<dbReference type="Pfam" id="PF00702">
    <property type="entry name" value="Hydrolase"/>
    <property type="match status" value="1"/>
</dbReference>
<dbReference type="InterPro" id="IPR036412">
    <property type="entry name" value="HAD-like_sf"/>
</dbReference>
<dbReference type="InterPro" id="IPR023214">
    <property type="entry name" value="HAD_sf"/>
</dbReference>
<accession>A0ABW1MRD2</accession>
<dbReference type="PANTHER" id="PTHR43434">
    <property type="entry name" value="PHOSPHOGLYCOLATE PHOSPHATASE"/>
    <property type="match status" value="1"/>
</dbReference>